<evidence type="ECO:0000313" key="2">
    <source>
        <dbReference type="Proteomes" id="UP000740926"/>
    </source>
</evidence>
<dbReference type="AlphaFoldDB" id="A0A9P7BZC0"/>
<organism evidence="1 2">
    <name type="scientific">Rhizopus delemar</name>
    <dbReference type="NCBI Taxonomy" id="936053"/>
    <lineage>
        <taxon>Eukaryota</taxon>
        <taxon>Fungi</taxon>
        <taxon>Fungi incertae sedis</taxon>
        <taxon>Mucoromycota</taxon>
        <taxon>Mucoromycotina</taxon>
        <taxon>Mucoromycetes</taxon>
        <taxon>Mucorales</taxon>
        <taxon>Mucorineae</taxon>
        <taxon>Rhizopodaceae</taxon>
        <taxon>Rhizopus</taxon>
    </lineage>
</organism>
<name>A0A9P7BZC0_9FUNG</name>
<keyword evidence="2" id="KW-1185">Reference proteome</keyword>
<comment type="caution">
    <text evidence="1">The sequence shown here is derived from an EMBL/GenBank/DDBJ whole genome shotgun (WGS) entry which is preliminary data.</text>
</comment>
<dbReference type="Proteomes" id="UP000740926">
    <property type="component" value="Unassembled WGS sequence"/>
</dbReference>
<gene>
    <name evidence="1" type="ORF">G6F50_018066</name>
</gene>
<sequence length="81" mass="8024">MRQHVAGPAGEGIVRGIDQVVGAIGGHLGTILHIGVQVAVACADRPVLGHAAHGRQLNTLHPFAAGLGGVAGVVQHGAHPP</sequence>
<reference evidence="1 2" key="1">
    <citation type="journal article" date="2020" name="Microb. Genom.">
        <title>Genetic diversity of clinical and environmental Mucorales isolates obtained from an investigation of mucormycosis cases among solid organ transplant recipients.</title>
        <authorList>
            <person name="Nguyen M.H."/>
            <person name="Kaul D."/>
            <person name="Muto C."/>
            <person name="Cheng S.J."/>
            <person name="Richter R.A."/>
            <person name="Bruno V.M."/>
            <person name="Liu G."/>
            <person name="Beyhan S."/>
            <person name="Sundermann A.J."/>
            <person name="Mounaud S."/>
            <person name="Pasculle A.W."/>
            <person name="Nierman W.C."/>
            <person name="Driscoll E."/>
            <person name="Cumbie R."/>
            <person name="Clancy C.J."/>
            <person name="Dupont C.L."/>
        </authorList>
    </citation>
    <scope>NUCLEOTIDE SEQUENCE [LARGE SCALE GENOMIC DNA]</scope>
    <source>
        <strain evidence="1 2">GL24</strain>
    </source>
</reference>
<dbReference type="EMBL" id="JAANIU010015489">
    <property type="protein sequence ID" value="KAG1529346.1"/>
    <property type="molecule type" value="Genomic_DNA"/>
</dbReference>
<proteinExistence type="predicted"/>
<protein>
    <submittedName>
        <fullName evidence="1">Uncharacterized protein</fullName>
    </submittedName>
</protein>
<evidence type="ECO:0000313" key="1">
    <source>
        <dbReference type="EMBL" id="KAG1529346.1"/>
    </source>
</evidence>
<accession>A0A9P7BZC0</accession>